<protein>
    <recommendedName>
        <fullName evidence="4">Calcium-binding protein</fullName>
    </recommendedName>
</protein>
<dbReference type="RefSeq" id="WP_380585308.1">
    <property type="nucleotide sequence ID" value="NZ_JBHSQJ010000082.1"/>
</dbReference>
<gene>
    <name evidence="2" type="ORF">ACFP3V_19970</name>
</gene>
<evidence type="ECO:0000256" key="1">
    <source>
        <dbReference type="SAM" id="SignalP"/>
    </source>
</evidence>
<sequence length="262" mass="27370">MRTRIAATAVAGALALGVFAAPAAVAATPAPVAPKLVSAHVNSLVFGLGGTFTINIRVAATDTDAATPGIKSIQALPIPAAYAKYGVTKDDFSGEPALKAVSTSATSQVAAESHTAPWTKGDHLPNALAGSYNVAVLITAKNGTTTLIPKATTFTYKRADVVSGKAVSTRVAKGRFVTLNGKLSRADWDKWVWQGYGYQKVALQYRKPGTSTWVTKKWVTSNSKGLVSAAVRDYASGYWRFVYTGNAVSGAASSAQTWVTVK</sequence>
<proteinExistence type="predicted"/>
<keyword evidence="3" id="KW-1185">Reference proteome</keyword>
<evidence type="ECO:0000313" key="3">
    <source>
        <dbReference type="Proteomes" id="UP001596174"/>
    </source>
</evidence>
<accession>A0ABW1G5C7</accession>
<dbReference type="Proteomes" id="UP001596174">
    <property type="component" value="Unassembled WGS sequence"/>
</dbReference>
<dbReference type="EMBL" id="JBHSQJ010000082">
    <property type="protein sequence ID" value="MFC5909483.1"/>
    <property type="molecule type" value="Genomic_DNA"/>
</dbReference>
<keyword evidence="1" id="KW-0732">Signal</keyword>
<feature type="chain" id="PRO_5045653654" description="Calcium-binding protein" evidence="1">
    <location>
        <begin position="27"/>
        <end position="262"/>
    </location>
</feature>
<evidence type="ECO:0000313" key="2">
    <source>
        <dbReference type="EMBL" id="MFC5909483.1"/>
    </source>
</evidence>
<evidence type="ECO:0008006" key="4">
    <source>
        <dbReference type="Google" id="ProtNLM"/>
    </source>
</evidence>
<organism evidence="2 3">
    <name type="scientific">Streptacidiphilus monticola</name>
    <dbReference type="NCBI Taxonomy" id="2161674"/>
    <lineage>
        <taxon>Bacteria</taxon>
        <taxon>Bacillati</taxon>
        <taxon>Actinomycetota</taxon>
        <taxon>Actinomycetes</taxon>
        <taxon>Kitasatosporales</taxon>
        <taxon>Streptomycetaceae</taxon>
        <taxon>Streptacidiphilus</taxon>
    </lineage>
</organism>
<feature type="signal peptide" evidence="1">
    <location>
        <begin position="1"/>
        <end position="26"/>
    </location>
</feature>
<reference evidence="3" key="1">
    <citation type="journal article" date="2019" name="Int. J. Syst. Evol. Microbiol.">
        <title>The Global Catalogue of Microorganisms (GCM) 10K type strain sequencing project: providing services to taxonomists for standard genome sequencing and annotation.</title>
        <authorList>
            <consortium name="The Broad Institute Genomics Platform"/>
            <consortium name="The Broad Institute Genome Sequencing Center for Infectious Disease"/>
            <person name="Wu L."/>
            <person name="Ma J."/>
        </authorList>
    </citation>
    <scope>NUCLEOTIDE SEQUENCE [LARGE SCALE GENOMIC DNA]</scope>
    <source>
        <strain evidence="3">JCM 4816</strain>
    </source>
</reference>
<comment type="caution">
    <text evidence="2">The sequence shown here is derived from an EMBL/GenBank/DDBJ whole genome shotgun (WGS) entry which is preliminary data.</text>
</comment>
<name>A0ABW1G5C7_9ACTN</name>